<evidence type="ECO:0000256" key="3">
    <source>
        <dbReference type="ARBA" id="ARBA00023004"/>
    </source>
</evidence>
<evidence type="ECO:0000256" key="1">
    <source>
        <dbReference type="ARBA" id="ARBA00022485"/>
    </source>
</evidence>
<dbReference type="GO" id="GO:0046872">
    <property type="term" value="F:metal ion binding"/>
    <property type="evidence" value="ECO:0007669"/>
    <property type="project" value="UniProtKB-KW"/>
</dbReference>
<dbReference type="PROSITE" id="PS00198">
    <property type="entry name" value="4FE4S_FER_1"/>
    <property type="match status" value="1"/>
</dbReference>
<dbReference type="GO" id="GO:0051539">
    <property type="term" value="F:4 iron, 4 sulfur cluster binding"/>
    <property type="evidence" value="ECO:0007669"/>
    <property type="project" value="UniProtKB-KW"/>
</dbReference>
<keyword evidence="2" id="KW-0479">Metal-binding</keyword>
<dbReference type="SUPFAM" id="SSF54862">
    <property type="entry name" value="4Fe-4S ferredoxins"/>
    <property type="match status" value="1"/>
</dbReference>
<dbReference type="Pfam" id="PF14697">
    <property type="entry name" value="Fer4_21"/>
    <property type="match status" value="1"/>
</dbReference>
<evidence type="ECO:0000256" key="2">
    <source>
        <dbReference type="ARBA" id="ARBA00022723"/>
    </source>
</evidence>
<dbReference type="InterPro" id="IPR017896">
    <property type="entry name" value="4Fe4S_Fe-S-bd"/>
</dbReference>
<comment type="caution">
    <text evidence="6">The sequence shown here is derived from an EMBL/GenBank/DDBJ whole genome shotgun (WGS) entry which is preliminary data.</text>
</comment>
<evidence type="ECO:0000256" key="4">
    <source>
        <dbReference type="ARBA" id="ARBA00023014"/>
    </source>
</evidence>
<sequence length="126" mass="13476">MAQYPQTLGEAVAQAQAAALRGAAVLHQVELPRGEISADITRTACRRCLTCLRICPFDAIRLTDGGFPEVLGESCRGCGLCAAACPAAAVRLSRCTDLELWAQIQAVLEEPGGEEHGERELLRSVR</sequence>
<evidence type="ECO:0000313" key="6">
    <source>
        <dbReference type="EMBL" id="HGS05802.1"/>
    </source>
</evidence>
<keyword evidence="1" id="KW-0004">4Fe-4S</keyword>
<accession>A0A7V4G9C6</accession>
<dbReference type="PANTHER" id="PTHR43687">
    <property type="entry name" value="ADENYLYLSULFATE REDUCTASE, BETA SUBUNIT"/>
    <property type="match status" value="1"/>
</dbReference>
<dbReference type="Gene3D" id="3.30.70.20">
    <property type="match status" value="1"/>
</dbReference>
<protein>
    <recommendedName>
        <fullName evidence="5">4Fe-4S ferredoxin-type domain-containing protein</fullName>
    </recommendedName>
</protein>
<reference evidence="6" key="1">
    <citation type="journal article" date="2020" name="mSystems">
        <title>Genome- and Community-Level Interaction Insights into Carbon Utilization and Element Cycling Functions of Hydrothermarchaeota in Hydrothermal Sediment.</title>
        <authorList>
            <person name="Zhou Z."/>
            <person name="Liu Y."/>
            <person name="Xu W."/>
            <person name="Pan J."/>
            <person name="Luo Z.H."/>
            <person name="Li M."/>
        </authorList>
    </citation>
    <scope>NUCLEOTIDE SEQUENCE [LARGE SCALE GENOMIC DNA]</scope>
    <source>
        <strain evidence="6">SpSt-548</strain>
    </source>
</reference>
<dbReference type="InterPro" id="IPR017900">
    <property type="entry name" value="4Fe4S_Fe_S_CS"/>
</dbReference>
<feature type="domain" description="4Fe-4S ferredoxin-type" evidence="5">
    <location>
        <begin position="36"/>
        <end position="65"/>
    </location>
</feature>
<dbReference type="AlphaFoldDB" id="A0A7V4G9C6"/>
<dbReference type="InterPro" id="IPR050572">
    <property type="entry name" value="Fe-S_Ferredoxin"/>
</dbReference>
<dbReference type="PROSITE" id="PS51379">
    <property type="entry name" value="4FE4S_FER_2"/>
    <property type="match status" value="2"/>
</dbReference>
<dbReference type="EMBL" id="DSXI01000519">
    <property type="protein sequence ID" value="HGS05802.1"/>
    <property type="molecule type" value="Genomic_DNA"/>
</dbReference>
<feature type="domain" description="4Fe-4S ferredoxin-type" evidence="5">
    <location>
        <begin position="66"/>
        <end position="95"/>
    </location>
</feature>
<dbReference type="PANTHER" id="PTHR43687:SF1">
    <property type="entry name" value="FERREDOXIN III"/>
    <property type="match status" value="1"/>
</dbReference>
<name>A0A7V4G9C6_9BACT</name>
<keyword evidence="4" id="KW-0411">Iron-sulfur</keyword>
<gene>
    <name evidence="6" type="ORF">ENT08_08740</name>
</gene>
<organism evidence="6">
    <name type="scientific">Desulfobacca acetoxidans</name>
    <dbReference type="NCBI Taxonomy" id="60893"/>
    <lineage>
        <taxon>Bacteria</taxon>
        <taxon>Pseudomonadati</taxon>
        <taxon>Thermodesulfobacteriota</taxon>
        <taxon>Desulfobaccia</taxon>
        <taxon>Desulfobaccales</taxon>
        <taxon>Desulfobaccaceae</taxon>
        <taxon>Desulfobacca</taxon>
    </lineage>
</organism>
<proteinExistence type="predicted"/>
<evidence type="ECO:0000259" key="5">
    <source>
        <dbReference type="PROSITE" id="PS51379"/>
    </source>
</evidence>
<keyword evidence="3" id="KW-0408">Iron</keyword>